<proteinExistence type="predicted"/>
<dbReference type="STRING" id="272633.gene:10731840"/>
<keyword evidence="1 4" id="KW-0413">Isomerase</keyword>
<evidence type="ECO:0000313" key="4">
    <source>
        <dbReference type="EMBL" id="BAC44511.1"/>
    </source>
</evidence>
<dbReference type="InterPro" id="IPR013022">
    <property type="entry name" value="Xyl_isomerase-like_TIM-brl"/>
</dbReference>
<dbReference type="InterPro" id="IPR050417">
    <property type="entry name" value="Sugar_Epim/Isomerase"/>
</dbReference>
<dbReference type="Pfam" id="PF01261">
    <property type="entry name" value="AP_endonuc_2"/>
    <property type="match status" value="1"/>
</dbReference>
<dbReference type="Gene3D" id="3.20.20.150">
    <property type="entry name" value="Divalent-metal-dependent TIM barrel enzymes"/>
    <property type="match status" value="1"/>
</dbReference>
<gene>
    <name evidence="4" type="ordered locus">MYPE7170</name>
</gene>
<evidence type="ECO:0000259" key="3">
    <source>
        <dbReference type="Pfam" id="PF01261"/>
    </source>
</evidence>
<feature type="domain" description="Xylose isomerase-like TIM barrel" evidence="3">
    <location>
        <begin position="3"/>
        <end position="203"/>
    </location>
</feature>
<dbReference type="EMBL" id="BA000026">
    <property type="protein sequence ID" value="BAC44511.1"/>
    <property type="molecule type" value="Genomic_DNA"/>
</dbReference>
<dbReference type="Proteomes" id="UP000002522">
    <property type="component" value="Chromosome"/>
</dbReference>
<organism evidence="4 5">
    <name type="scientific">Malacoplasma penetrans (strain HF-2)</name>
    <name type="common">Mycoplasma penetrans</name>
    <dbReference type="NCBI Taxonomy" id="272633"/>
    <lineage>
        <taxon>Bacteria</taxon>
        <taxon>Bacillati</taxon>
        <taxon>Mycoplasmatota</taxon>
        <taxon>Mycoplasmoidales</taxon>
        <taxon>Mycoplasmoidaceae</taxon>
        <taxon>Malacoplasma</taxon>
    </lineage>
</organism>
<dbReference type="HOGENOM" id="CLU_082738_0_0_14"/>
<dbReference type="eggNOG" id="COG3623">
    <property type="taxonomic scope" value="Bacteria"/>
</dbReference>
<accession>Q8EV50</accession>
<dbReference type="AlphaFoldDB" id="Q8EV50"/>
<protein>
    <submittedName>
        <fullName evidence="4">Hexulose-6-phosphate isomerase</fullName>
    </submittedName>
</protein>
<dbReference type="GO" id="GO:0019852">
    <property type="term" value="P:L-ascorbic acid metabolic process"/>
    <property type="evidence" value="ECO:0007669"/>
    <property type="project" value="TreeGrafter"/>
</dbReference>
<keyword evidence="2" id="KW-0175">Coiled coil</keyword>
<sequence length="223" mass="26044">MYINSMCLSANRRFPLGSKDVKVRKHGLELIHKAFIFAKKLGIRIIQLAGYDEYYNPNDEITKSNFIESMKIVCDLAQHYSIQIAFESMDTFFMGDLTRILNVVNTLDSPMLSIYPDIGNLTQFAKENFASEIELAKNKIVAFHFKDTTHDTFKCIPFGKGTVDFVKAFKAIFKINYCGPYMIEMWNKNEPNQTFEDNIKEIRDAHDFFEQKYKEALDDFKRY</sequence>
<dbReference type="SUPFAM" id="SSF51658">
    <property type="entry name" value="Xylose isomerase-like"/>
    <property type="match status" value="1"/>
</dbReference>
<feature type="coiled-coil region" evidence="2">
    <location>
        <begin position="192"/>
        <end position="219"/>
    </location>
</feature>
<dbReference type="InterPro" id="IPR036237">
    <property type="entry name" value="Xyl_isomerase-like_sf"/>
</dbReference>
<name>Q8EV50_MALP2</name>
<evidence type="ECO:0000313" key="5">
    <source>
        <dbReference type="Proteomes" id="UP000002522"/>
    </source>
</evidence>
<evidence type="ECO:0000256" key="1">
    <source>
        <dbReference type="ARBA" id="ARBA00023235"/>
    </source>
</evidence>
<dbReference type="PANTHER" id="PTHR43489">
    <property type="entry name" value="ISOMERASE"/>
    <property type="match status" value="1"/>
</dbReference>
<dbReference type="KEGG" id="mpe:MYPE7170"/>
<evidence type="ECO:0000256" key="2">
    <source>
        <dbReference type="SAM" id="Coils"/>
    </source>
</evidence>
<dbReference type="GO" id="GO:0034015">
    <property type="term" value="F:L-ribulose-5-phosphate 3-epimerase activity"/>
    <property type="evidence" value="ECO:0007669"/>
    <property type="project" value="TreeGrafter"/>
</dbReference>
<dbReference type="InParanoid" id="Q8EV50"/>
<dbReference type="NCBIfam" id="NF009689">
    <property type="entry name" value="PRK13210.1"/>
    <property type="match status" value="1"/>
</dbReference>
<reference evidence="4 5" key="1">
    <citation type="journal article" date="2002" name="Nucleic Acids Res.">
        <title>The complete genomic sequence of Mycoplasma penetrans, an intracellular bacterial pathogen in humans.</title>
        <authorList>
            <person name="Sasaki Y."/>
            <person name="Ishikawa J."/>
            <person name="Yamashita A."/>
            <person name="Oshima K."/>
            <person name="Kenri T."/>
            <person name="Furuya K."/>
            <person name="Yoshino C."/>
            <person name="Horino A."/>
            <person name="Shiba T."/>
            <person name="Sasaki T."/>
            <person name="Hattori M."/>
        </authorList>
    </citation>
    <scope>NUCLEOTIDE SEQUENCE [LARGE SCALE GENOMIC DNA]</scope>
    <source>
        <strain evidence="4 5">HF-2</strain>
    </source>
</reference>
<dbReference type="PANTHER" id="PTHR43489:SF1">
    <property type="entry name" value="L-RIBULOSE-5-PHOSPHATE 3-EPIMERASE SGBU-RELATED"/>
    <property type="match status" value="1"/>
</dbReference>
<keyword evidence="5" id="KW-1185">Reference proteome</keyword>